<comment type="caution">
    <text evidence="2">The sequence shown here is derived from an EMBL/GenBank/DDBJ whole genome shotgun (WGS) entry which is preliminary data.</text>
</comment>
<dbReference type="RefSeq" id="WP_168669641.1">
    <property type="nucleotide sequence ID" value="NZ_JAAXKX010000015.1"/>
</dbReference>
<keyword evidence="1" id="KW-0175">Coiled coil</keyword>
<organism evidence="2 3">
    <name type="scientific">Marichromatium bheemlicum</name>
    <dbReference type="NCBI Taxonomy" id="365339"/>
    <lineage>
        <taxon>Bacteria</taxon>
        <taxon>Pseudomonadati</taxon>
        <taxon>Pseudomonadota</taxon>
        <taxon>Gammaproteobacteria</taxon>
        <taxon>Chromatiales</taxon>
        <taxon>Chromatiaceae</taxon>
        <taxon>Marichromatium</taxon>
    </lineage>
</organism>
<dbReference type="EMBL" id="JAAXKX010000015">
    <property type="protein sequence ID" value="NKN33768.1"/>
    <property type="molecule type" value="Genomic_DNA"/>
</dbReference>
<accession>A0ABX1I919</accession>
<keyword evidence="3" id="KW-1185">Reference proteome</keyword>
<reference evidence="2 3" key="1">
    <citation type="submission" date="2020-04" db="EMBL/GenBank/DDBJ databases">
        <title>Draft Whole-Genome sequence of Marichromatium bheemlicum DSM 18632, type strain.</title>
        <authorList>
            <person name="Kyndt J.A."/>
            <person name="Meyer T.E."/>
        </authorList>
    </citation>
    <scope>NUCLEOTIDE SEQUENCE [LARGE SCALE GENOMIC DNA]</scope>
    <source>
        <strain evidence="2 3">DSM 18632</strain>
    </source>
</reference>
<evidence type="ECO:0000256" key="1">
    <source>
        <dbReference type="SAM" id="Coils"/>
    </source>
</evidence>
<evidence type="ECO:0000313" key="2">
    <source>
        <dbReference type="EMBL" id="NKN33768.1"/>
    </source>
</evidence>
<protein>
    <submittedName>
        <fullName evidence="2">Uncharacterized protein</fullName>
    </submittedName>
</protein>
<feature type="coiled-coil region" evidence="1">
    <location>
        <begin position="56"/>
        <end position="83"/>
    </location>
</feature>
<dbReference type="Proteomes" id="UP000740754">
    <property type="component" value="Unassembled WGS sequence"/>
</dbReference>
<sequence>MNELFSRHELACILLRVPETGDLELDRLIAQSRALDHRSSTETTMVLDQAVRREGAAQQAERKAALDDELAHLLREQQQAQAEFKAGGAD</sequence>
<proteinExistence type="predicted"/>
<evidence type="ECO:0000313" key="3">
    <source>
        <dbReference type="Proteomes" id="UP000740754"/>
    </source>
</evidence>
<gene>
    <name evidence="2" type="ORF">HF203_11110</name>
</gene>
<name>A0ABX1I919_9GAMM</name>